<dbReference type="InterPro" id="IPR032675">
    <property type="entry name" value="LRR_dom_sf"/>
</dbReference>
<evidence type="ECO:0000313" key="3">
    <source>
        <dbReference type="Proteomes" id="UP001583177"/>
    </source>
</evidence>
<evidence type="ECO:0000313" key="2">
    <source>
        <dbReference type="EMBL" id="KAL1870765.1"/>
    </source>
</evidence>
<dbReference type="PROSITE" id="PS50181">
    <property type="entry name" value="FBOX"/>
    <property type="match status" value="1"/>
</dbReference>
<name>A0ABR3X519_9PEZI</name>
<dbReference type="EMBL" id="JAWRVE010000036">
    <property type="protein sequence ID" value="KAL1870765.1"/>
    <property type="molecule type" value="Genomic_DNA"/>
</dbReference>
<dbReference type="SUPFAM" id="SSF52047">
    <property type="entry name" value="RNI-like"/>
    <property type="match status" value="1"/>
</dbReference>
<dbReference type="Gene3D" id="3.80.10.10">
    <property type="entry name" value="Ribonuclease Inhibitor"/>
    <property type="match status" value="1"/>
</dbReference>
<evidence type="ECO:0000259" key="1">
    <source>
        <dbReference type="PROSITE" id="PS50181"/>
    </source>
</evidence>
<organism evidence="2 3">
    <name type="scientific">Diaporthe australafricana</name>
    <dbReference type="NCBI Taxonomy" id="127596"/>
    <lineage>
        <taxon>Eukaryota</taxon>
        <taxon>Fungi</taxon>
        <taxon>Dikarya</taxon>
        <taxon>Ascomycota</taxon>
        <taxon>Pezizomycotina</taxon>
        <taxon>Sordariomycetes</taxon>
        <taxon>Sordariomycetidae</taxon>
        <taxon>Diaporthales</taxon>
        <taxon>Diaporthaceae</taxon>
        <taxon>Diaporthe</taxon>
    </lineage>
</organism>
<keyword evidence="3" id="KW-1185">Reference proteome</keyword>
<accession>A0ABR3X519</accession>
<dbReference type="InterPro" id="IPR001810">
    <property type="entry name" value="F-box_dom"/>
</dbReference>
<reference evidence="2 3" key="1">
    <citation type="journal article" date="2024" name="IMA Fungus">
        <title>IMA Genome - F19 : A genome assembly and annotation guide to empower mycologists, including annotated draft genome sequences of Ceratocystis pirilliformis, Diaporthe australafricana, Fusarium ophioides, Paecilomyces lecythidis, and Sporothrix stenoceras.</title>
        <authorList>
            <person name="Aylward J."/>
            <person name="Wilson A.M."/>
            <person name="Visagie C.M."/>
            <person name="Spraker J."/>
            <person name="Barnes I."/>
            <person name="Buitendag C."/>
            <person name="Ceriani C."/>
            <person name="Del Mar Angel L."/>
            <person name="du Plessis D."/>
            <person name="Fuchs T."/>
            <person name="Gasser K."/>
            <person name="Kramer D."/>
            <person name="Li W."/>
            <person name="Munsamy K."/>
            <person name="Piso A."/>
            <person name="Price J.L."/>
            <person name="Sonnekus B."/>
            <person name="Thomas C."/>
            <person name="van der Nest A."/>
            <person name="van Dijk A."/>
            <person name="van Heerden A."/>
            <person name="van Vuuren N."/>
            <person name="Yilmaz N."/>
            <person name="Duong T.A."/>
            <person name="van der Merwe N.A."/>
            <person name="Wingfield M.J."/>
            <person name="Wingfield B.D."/>
        </authorList>
    </citation>
    <scope>NUCLEOTIDE SEQUENCE [LARGE SCALE GENOMIC DNA]</scope>
    <source>
        <strain evidence="2 3">CMW 18300</strain>
    </source>
</reference>
<dbReference type="Proteomes" id="UP001583177">
    <property type="component" value="Unassembled WGS sequence"/>
</dbReference>
<feature type="domain" description="F-box" evidence="1">
    <location>
        <begin position="5"/>
        <end position="37"/>
    </location>
</feature>
<gene>
    <name evidence="2" type="ORF">Daus18300_005085</name>
</gene>
<protein>
    <recommendedName>
        <fullName evidence="1">F-box domain-containing protein</fullName>
    </recommendedName>
</protein>
<comment type="caution">
    <text evidence="2">The sequence shown here is derived from an EMBL/GenBank/DDBJ whole genome shotgun (WGS) entry which is preliminary data.</text>
</comment>
<proteinExistence type="predicted"/>
<sequence>MAVDPDRLKKLPNELFDQLLTYLDLPSIRNLRLASKQHAAKCLSAAFFKYYREQETDLTPRSLLRLRQITSHHPLGGAVKRLTVVAVYHDPSCLLMRIRRLRDPLRRTDKPRIVEYHKELSNRMSQLYSIISTRAEQHGQFSDDIISSLSHVLKTLGSVDTLKLTARVIRAPFEKDNPEPSSSSQFVNWNCLWKDCHRLLRLVTSAMSKSAVEVATFSVFNDCFGKVQSRAFLDLNKDLNNLQFLSQSGSKIKTLKLTFSTATQIPETVDIISTSDGSMQHLRPVRIACSAEPARSSENFPGVAGFLNQTPNLRALELSMYNTLEGAPWVYSNLFGDVAKTVRLPELRRLTLRGIWATPSFVLLFLRNHPDLTRVDLREVHITGGTWEPILRHLESMPKLAELHLENLWSGSEHLLNLLPKNPVFDDGNRGSGCSYPIKNGALVHTRDVSVDELKEGLSFVRSRGSSRGKGSRFLMKWIQRRKKDYGPPKQPYVNSRALV</sequence>